<feature type="transmembrane region" description="Helical" evidence="1">
    <location>
        <begin position="275"/>
        <end position="293"/>
    </location>
</feature>
<evidence type="ECO:0000313" key="2">
    <source>
        <dbReference type="EMBL" id="SHM15776.1"/>
    </source>
</evidence>
<feature type="transmembrane region" description="Helical" evidence="1">
    <location>
        <begin position="86"/>
        <end position="104"/>
    </location>
</feature>
<feature type="transmembrane region" description="Helical" evidence="1">
    <location>
        <begin position="299"/>
        <end position="316"/>
    </location>
</feature>
<dbReference type="AlphaFoldDB" id="A0A1M7GHV9"/>
<evidence type="ECO:0000313" key="3">
    <source>
        <dbReference type="Proteomes" id="UP000184280"/>
    </source>
</evidence>
<feature type="transmembrane region" description="Helical" evidence="1">
    <location>
        <begin position="176"/>
        <end position="193"/>
    </location>
</feature>
<protein>
    <submittedName>
        <fullName evidence="2">Uncharacterized protein</fullName>
    </submittedName>
</protein>
<feature type="transmembrane region" description="Helical" evidence="1">
    <location>
        <begin position="23"/>
        <end position="42"/>
    </location>
</feature>
<evidence type="ECO:0000256" key="1">
    <source>
        <dbReference type="SAM" id="Phobius"/>
    </source>
</evidence>
<feature type="transmembrane region" description="Helical" evidence="1">
    <location>
        <begin position="48"/>
        <end position="66"/>
    </location>
</feature>
<organism evidence="2 3">
    <name type="scientific">Xylanibacter ruminicola</name>
    <name type="common">Prevotella ruminicola</name>
    <dbReference type="NCBI Taxonomy" id="839"/>
    <lineage>
        <taxon>Bacteria</taxon>
        <taxon>Pseudomonadati</taxon>
        <taxon>Bacteroidota</taxon>
        <taxon>Bacteroidia</taxon>
        <taxon>Bacteroidales</taxon>
        <taxon>Prevotellaceae</taxon>
        <taxon>Xylanibacter</taxon>
    </lineage>
</organism>
<name>A0A1M7GHV9_XYLRU</name>
<feature type="transmembrane region" description="Helical" evidence="1">
    <location>
        <begin position="152"/>
        <end position="170"/>
    </location>
</feature>
<keyword evidence="1" id="KW-0812">Transmembrane</keyword>
<reference evidence="2 3" key="1">
    <citation type="submission" date="2016-11" db="EMBL/GenBank/DDBJ databases">
        <authorList>
            <person name="Jaros S."/>
            <person name="Januszkiewicz K."/>
            <person name="Wedrychowicz H."/>
        </authorList>
    </citation>
    <scope>NUCLEOTIDE SEQUENCE [LARGE SCALE GENOMIC DNA]</scope>
    <source>
        <strain evidence="2 3">BPI-34</strain>
    </source>
</reference>
<feature type="transmembrane region" description="Helical" evidence="1">
    <location>
        <begin position="110"/>
        <end position="131"/>
    </location>
</feature>
<keyword evidence="1" id="KW-1133">Transmembrane helix</keyword>
<dbReference type="Proteomes" id="UP000184280">
    <property type="component" value="Unassembled WGS sequence"/>
</dbReference>
<feature type="transmembrane region" description="Helical" evidence="1">
    <location>
        <begin position="242"/>
        <end position="263"/>
    </location>
</feature>
<keyword evidence="1" id="KW-0472">Membrane</keyword>
<sequence>MYDILRLYGGLRIRCLWRMIRELKLAAIPALLLLMLLGVITWKELGTAPVYYSVLVDVTLLLAWHLTRSDSVFLCSIFCERHTKMLFFAEYTLLSAPFLCFFLYRSAPWAVSIVLLALVIVCFLPCGGISLRLPTCPCLASGSYEYHRAARLTLPLLLPLMAAGAIGAYIGNRHLVIGVSMIAVSVFSMLMMREWHMEYLFHYKSAARFLRLKLLFALRNACIIFLPFIVCLLLVAPSWSQLLLGESYCLGASLLLFQVEMLCFVSGGTSSGNDLISALVYVALNVIFCVSALVPQALVLSVIVSVILAYHAYLVIKKYK</sequence>
<accession>A0A1M7GHV9</accession>
<proteinExistence type="predicted"/>
<dbReference type="EMBL" id="FRCJ01000002">
    <property type="protein sequence ID" value="SHM15776.1"/>
    <property type="molecule type" value="Genomic_DNA"/>
</dbReference>
<feature type="transmembrane region" description="Helical" evidence="1">
    <location>
        <begin position="214"/>
        <end position="236"/>
    </location>
</feature>
<gene>
    <name evidence="2" type="ORF">SAMN04488494_1473</name>
</gene>